<dbReference type="RefSeq" id="WP_310806755.1">
    <property type="nucleotide sequence ID" value="NZ_JAVLSH010000001.1"/>
</dbReference>
<dbReference type="GO" id="GO:0004519">
    <property type="term" value="F:endonuclease activity"/>
    <property type="evidence" value="ECO:0007669"/>
    <property type="project" value="UniProtKB-KW"/>
</dbReference>
<evidence type="ECO:0000256" key="2">
    <source>
        <dbReference type="ARBA" id="ARBA00022747"/>
    </source>
</evidence>
<dbReference type="GO" id="GO:0003677">
    <property type="term" value="F:DNA binding"/>
    <property type="evidence" value="ECO:0007669"/>
    <property type="project" value="UniProtKB-KW"/>
</dbReference>
<keyword evidence="5" id="KW-0255">Endonuclease</keyword>
<keyword evidence="5" id="KW-0378">Hydrolase</keyword>
<organism evidence="5 6">
    <name type="scientific">Rhizobium redzepovicii</name>
    <dbReference type="NCBI Taxonomy" id="2867518"/>
    <lineage>
        <taxon>Bacteria</taxon>
        <taxon>Pseudomonadati</taxon>
        <taxon>Pseudomonadota</taxon>
        <taxon>Alphaproteobacteria</taxon>
        <taxon>Hyphomicrobiales</taxon>
        <taxon>Rhizobiaceae</taxon>
        <taxon>Rhizobium/Agrobacterium group</taxon>
        <taxon>Rhizobium</taxon>
    </lineage>
</organism>
<sequence>MSPDISSMHIRGKAGLAVNRPVESVPTGWVWVPLNSIARQETGHTPSRSHPEWWGGDIPWIGIRDARLHHGGVIHDTLQTTNTLGLANSSARLLPKGTVCLSRTASVGYVTIMGREMATSQDFVTWTCSEALLPEFLVKALIAEGEGLRKFGKGTTHTTIYFPEIRALHICLPPLAEQKRIVAKLDTLNAKSVRARTDLARIETLVSRYKQAVLSKAFSGELTSADAAEQNRDGAIGHPPHWRQMQLGEIADIKSGITLGKKRKPDEQLLELPYLRVANVQRGWLDLREMKTIEVTAREAEALILRAGDVLMNEGGDRDKLGRGWVWDGQIADCIHQNHVFRVRLTSGTVPPRFLSYYANEFGQKHFFDEGKQTTNLASISKSKLSAMQVPVPPFEEAKEIVRHIESAFAMIDRLAAEARRALELVGKLDEAILAKAFRGELVAQDENDGSAQRLLERIRGARAAAPKVARRRRRR</sequence>
<dbReference type="AlphaFoldDB" id="A0AAW8NTM3"/>
<dbReference type="Pfam" id="PF01420">
    <property type="entry name" value="Methylase_S"/>
    <property type="match status" value="2"/>
</dbReference>
<dbReference type="InterPro" id="IPR051212">
    <property type="entry name" value="Type-I_RE_S_subunit"/>
</dbReference>
<comment type="caution">
    <text evidence="5">The sequence shown here is derived from an EMBL/GenBank/DDBJ whole genome shotgun (WGS) entry which is preliminary data.</text>
</comment>
<name>A0AAW8NTM3_9HYPH</name>
<keyword evidence="3" id="KW-0238">DNA-binding</keyword>
<evidence type="ECO:0000313" key="5">
    <source>
        <dbReference type="EMBL" id="MDR9758289.1"/>
    </source>
</evidence>
<dbReference type="Proteomes" id="UP001269402">
    <property type="component" value="Unassembled WGS sequence"/>
</dbReference>
<dbReference type="Gene3D" id="3.90.220.20">
    <property type="entry name" value="DNA methylase specificity domains"/>
    <property type="match status" value="2"/>
</dbReference>
<evidence type="ECO:0000256" key="3">
    <source>
        <dbReference type="ARBA" id="ARBA00023125"/>
    </source>
</evidence>
<dbReference type="EMBL" id="JAVLSH010000001">
    <property type="protein sequence ID" value="MDR9758289.1"/>
    <property type="molecule type" value="Genomic_DNA"/>
</dbReference>
<dbReference type="PANTHER" id="PTHR43140:SF1">
    <property type="entry name" value="TYPE I RESTRICTION ENZYME ECOKI SPECIFICITY SUBUNIT"/>
    <property type="match status" value="1"/>
</dbReference>
<dbReference type="GO" id="GO:0009307">
    <property type="term" value="P:DNA restriction-modification system"/>
    <property type="evidence" value="ECO:0007669"/>
    <property type="project" value="UniProtKB-KW"/>
</dbReference>
<keyword evidence="5" id="KW-0540">Nuclease</keyword>
<dbReference type="CDD" id="cd17248">
    <property type="entry name" value="RMtype1_S_AmiI-TRD2-CR2_like"/>
    <property type="match status" value="1"/>
</dbReference>
<keyword evidence="2" id="KW-0680">Restriction system</keyword>
<dbReference type="GO" id="GO:0016787">
    <property type="term" value="F:hydrolase activity"/>
    <property type="evidence" value="ECO:0007669"/>
    <property type="project" value="UniProtKB-KW"/>
</dbReference>
<dbReference type="SUPFAM" id="SSF116734">
    <property type="entry name" value="DNA methylase specificity domain"/>
    <property type="match status" value="2"/>
</dbReference>
<dbReference type="InterPro" id="IPR044946">
    <property type="entry name" value="Restrct_endonuc_typeI_TRD_sf"/>
</dbReference>
<protein>
    <submittedName>
        <fullName evidence="5">Restriction endonuclease subunit S</fullName>
        <ecNumber evidence="5">3.1.21.-</ecNumber>
    </submittedName>
</protein>
<comment type="similarity">
    <text evidence="1">Belongs to the type-I restriction system S methylase family.</text>
</comment>
<dbReference type="CDD" id="cd17253">
    <property type="entry name" value="RMtype1_S_Eco933I-TRD2-CR2_like"/>
    <property type="match status" value="1"/>
</dbReference>
<evidence type="ECO:0000259" key="4">
    <source>
        <dbReference type="Pfam" id="PF01420"/>
    </source>
</evidence>
<reference evidence="6" key="1">
    <citation type="submission" date="2023-07" db="EMBL/GenBank/DDBJ databases">
        <title>Genomic characterization of faba bean (Vicia faba) microsymbionts in Mexican soils.</title>
        <authorList>
            <person name="Rivera Orduna F.N."/>
            <person name="Guevara-Luna J."/>
            <person name="Yan J."/>
            <person name="Arroyo-Herrera I."/>
            <person name="Li Y."/>
            <person name="Vasquez-Murrieta M.S."/>
            <person name="Wang E.T."/>
        </authorList>
    </citation>
    <scope>NUCLEOTIDE SEQUENCE [LARGE SCALE GENOMIC DNA]</scope>
    <source>
        <strain evidence="6">CH6</strain>
    </source>
</reference>
<dbReference type="InterPro" id="IPR000055">
    <property type="entry name" value="Restrct_endonuc_typeI_TRD"/>
</dbReference>
<feature type="domain" description="Type I restriction modification DNA specificity" evidence="4">
    <location>
        <begin position="241"/>
        <end position="410"/>
    </location>
</feature>
<dbReference type="EC" id="3.1.21.-" evidence="5"/>
<proteinExistence type="inferred from homology"/>
<evidence type="ECO:0000256" key="1">
    <source>
        <dbReference type="ARBA" id="ARBA00010923"/>
    </source>
</evidence>
<dbReference type="PANTHER" id="PTHR43140">
    <property type="entry name" value="TYPE-1 RESTRICTION ENZYME ECOKI SPECIFICITY PROTEIN"/>
    <property type="match status" value="1"/>
</dbReference>
<gene>
    <name evidence="5" type="ORF">RJJ37_01370</name>
</gene>
<accession>A0AAW8NTM3</accession>
<evidence type="ECO:0000313" key="6">
    <source>
        <dbReference type="Proteomes" id="UP001269402"/>
    </source>
</evidence>
<feature type="domain" description="Type I restriction modification DNA specificity" evidence="4">
    <location>
        <begin position="26"/>
        <end position="190"/>
    </location>
</feature>
<keyword evidence="6" id="KW-1185">Reference proteome</keyword>